<organism evidence="2 3">
    <name type="scientific">Meloidogyne graminicola</name>
    <dbReference type="NCBI Taxonomy" id="189291"/>
    <lineage>
        <taxon>Eukaryota</taxon>
        <taxon>Metazoa</taxon>
        <taxon>Ecdysozoa</taxon>
        <taxon>Nematoda</taxon>
        <taxon>Chromadorea</taxon>
        <taxon>Rhabditida</taxon>
        <taxon>Tylenchina</taxon>
        <taxon>Tylenchomorpha</taxon>
        <taxon>Tylenchoidea</taxon>
        <taxon>Meloidogynidae</taxon>
        <taxon>Meloidogyninae</taxon>
        <taxon>Meloidogyne</taxon>
    </lineage>
</organism>
<evidence type="ECO:0000256" key="1">
    <source>
        <dbReference type="SAM" id="MobiDB-lite"/>
    </source>
</evidence>
<dbReference type="AlphaFoldDB" id="A0A8S9ZWZ2"/>
<evidence type="ECO:0000313" key="2">
    <source>
        <dbReference type="EMBL" id="KAF7637451.1"/>
    </source>
</evidence>
<evidence type="ECO:0000313" key="3">
    <source>
        <dbReference type="Proteomes" id="UP000605970"/>
    </source>
</evidence>
<gene>
    <name evidence="2" type="ORF">Mgra_00003194</name>
</gene>
<proteinExistence type="predicted"/>
<protein>
    <submittedName>
        <fullName evidence="2">Uncharacterized protein</fullName>
    </submittedName>
</protein>
<name>A0A8S9ZWZ2_9BILA</name>
<accession>A0A8S9ZWZ2</accession>
<sequence>MALSLFAIRNRTKRRSSQQIGNKSKYNNQRNTALLARRYWKEGEEQLQQTPQTYVNLVQMLMPHPKSSSTNLQQQF</sequence>
<comment type="caution">
    <text evidence="2">The sequence shown here is derived from an EMBL/GenBank/DDBJ whole genome shotgun (WGS) entry which is preliminary data.</text>
</comment>
<dbReference type="OrthoDB" id="5815589at2759"/>
<keyword evidence="3" id="KW-1185">Reference proteome</keyword>
<feature type="region of interest" description="Disordered" evidence="1">
    <location>
        <begin position="9"/>
        <end position="28"/>
    </location>
</feature>
<reference evidence="2" key="1">
    <citation type="journal article" date="2020" name="Ecol. Evol.">
        <title>Genome structure and content of the rice root-knot nematode (Meloidogyne graminicola).</title>
        <authorList>
            <person name="Phan N.T."/>
            <person name="Danchin E.G.J."/>
            <person name="Klopp C."/>
            <person name="Perfus-Barbeoch L."/>
            <person name="Kozlowski D.K."/>
            <person name="Koutsovoulos G.D."/>
            <person name="Lopez-Roques C."/>
            <person name="Bouchez O."/>
            <person name="Zahm M."/>
            <person name="Besnard G."/>
            <person name="Bellafiore S."/>
        </authorList>
    </citation>
    <scope>NUCLEOTIDE SEQUENCE</scope>
    <source>
        <strain evidence="2">VN-18</strain>
    </source>
</reference>
<dbReference type="Proteomes" id="UP000605970">
    <property type="component" value="Unassembled WGS sequence"/>
</dbReference>
<feature type="compositionally biased region" description="Polar residues" evidence="1">
    <location>
        <begin position="17"/>
        <end position="28"/>
    </location>
</feature>
<dbReference type="EMBL" id="JABEBT010000020">
    <property type="protein sequence ID" value="KAF7637451.1"/>
    <property type="molecule type" value="Genomic_DNA"/>
</dbReference>